<comment type="caution">
    <text evidence="3">The sequence shown here is derived from an EMBL/GenBank/DDBJ whole genome shotgun (WGS) entry which is preliminary data.</text>
</comment>
<gene>
    <name evidence="3" type="ORF">CKO31_14925</name>
</gene>
<evidence type="ECO:0000256" key="1">
    <source>
        <dbReference type="SAM" id="MobiDB-lite"/>
    </source>
</evidence>
<proteinExistence type="predicted"/>
<dbReference type="PANTHER" id="PTHR33352">
    <property type="entry name" value="SLR1095 PROTEIN"/>
    <property type="match status" value="1"/>
</dbReference>
<dbReference type="EMBL" id="NRRV01000037">
    <property type="protein sequence ID" value="MBK1632006.1"/>
    <property type="molecule type" value="Genomic_DNA"/>
</dbReference>
<feature type="domain" description="Putative restriction endonuclease" evidence="2">
    <location>
        <begin position="44"/>
        <end position="214"/>
    </location>
</feature>
<dbReference type="Proteomes" id="UP000748752">
    <property type="component" value="Unassembled WGS sequence"/>
</dbReference>
<feature type="region of interest" description="Disordered" evidence="1">
    <location>
        <begin position="262"/>
        <end position="297"/>
    </location>
</feature>
<dbReference type="InterPro" id="IPR012296">
    <property type="entry name" value="Nuclease_put_TT1808"/>
</dbReference>
<evidence type="ECO:0000259" key="2">
    <source>
        <dbReference type="Pfam" id="PF05685"/>
    </source>
</evidence>
<keyword evidence="4" id="KW-1185">Reference proteome</keyword>
<feature type="compositionally biased region" description="Basic and acidic residues" evidence="1">
    <location>
        <begin position="262"/>
        <end position="280"/>
    </location>
</feature>
<evidence type="ECO:0000313" key="4">
    <source>
        <dbReference type="Proteomes" id="UP000748752"/>
    </source>
</evidence>
<dbReference type="CDD" id="cd06260">
    <property type="entry name" value="DUF820-like"/>
    <property type="match status" value="1"/>
</dbReference>
<organism evidence="3 4">
    <name type="scientific">Thiohalocapsa halophila</name>
    <dbReference type="NCBI Taxonomy" id="69359"/>
    <lineage>
        <taxon>Bacteria</taxon>
        <taxon>Pseudomonadati</taxon>
        <taxon>Pseudomonadota</taxon>
        <taxon>Gammaproteobacteria</taxon>
        <taxon>Chromatiales</taxon>
        <taxon>Chromatiaceae</taxon>
        <taxon>Thiohalocapsa</taxon>
    </lineage>
</organism>
<name>A0ABS1CKZ4_9GAMM</name>
<dbReference type="InterPro" id="IPR011335">
    <property type="entry name" value="Restrct_endonuc-II-like"/>
</dbReference>
<dbReference type="Pfam" id="PF05685">
    <property type="entry name" value="Uma2"/>
    <property type="match status" value="1"/>
</dbReference>
<dbReference type="RefSeq" id="WP_200239139.1">
    <property type="nucleotide sequence ID" value="NZ_NRRV01000037.1"/>
</dbReference>
<protein>
    <recommendedName>
        <fullName evidence="2">Putative restriction endonuclease domain-containing protein</fullName>
    </recommendedName>
</protein>
<sequence length="297" mass="33690">MTQPVSAESAPLRQTDAPAAEPAGPIEPRSEAGKRVSEETYWTRYYLEADIQYEWNDGVLEEKPVSDFETYCIYVWLLRLLDTFLQAKPLGKLVGLEMGFRLSLPNKVVIRKPDLAVVRNDNPGVLLPVDVAYHGVYDLCIEALSTTKPAHIHRDRVQKHGEYAAGGVPEYYILHADPERRAFYSRNDSGLYEPIPPQDGIIHSRVLPGFRFRLADLLAQPADEALRDDPVYADFVLAGWRADRERAESERLRAETERVRAQAAEREAEQQRRRAEELAARLRTLGQDPDEQAPPDS</sequence>
<feature type="region of interest" description="Disordered" evidence="1">
    <location>
        <begin position="1"/>
        <end position="34"/>
    </location>
</feature>
<dbReference type="SUPFAM" id="SSF52980">
    <property type="entry name" value="Restriction endonuclease-like"/>
    <property type="match status" value="1"/>
</dbReference>
<dbReference type="InterPro" id="IPR008538">
    <property type="entry name" value="Uma2"/>
</dbReference>
<reference evidence="3 4" key="1">
    <citation type="journal article" date="2020" name="Microorganisms">
        <title>Osmotic Adaptation and Compatible Solute Biosynthesis of Phototrophic Bacteria as Revealed from Genome Analyses.</title>
        <authorList>
            <person name="Imhoff J.F."/>
            <person name="Rahn T."/>
            <person name="Kunzel S."/>
            <person name="Keller A."/>
            <person name="Neulinger S.C."/>
        </authorList>
    </citation>
    <scope>NUCLEOTIDE SEQUENCE [LARGE SCALE GENOMIC DNA]</scope>
    <source>
        <strain evidence="3 4">DSM 6210</strain>
    </source>
</reference>
<dbReference type="PANTHER" id="PTHR33352:SF3">
    <property type="entry name" value="SLR1612 PROTEIN"/>
    <property type="match status" value="1"/>
</dbReference>
<accession>A0ABS1CKZ4</accession>
<evidence type="ECO:0000313" key="3">
    <source>
        <dbReference type="EMBL" id="MBK1632006.1"/>
    </source>
</evidence>
<feature type="compositionally biased region" description="Acidic residues" evidence="1">
    <location>
        <begin position="288"/>
        <end position="297"/>
    </location>
</feature>
<feature type="compositionally biased region" description="Low complexity" evidence="1">
    <location>
        <begin position="17"/>
        <end position="27"/>
    </location>
</feature>
<dbReference type="Gene3D" id="3.90.1570.10">
    <property type="entry name" value="tt1808, chain A"/>
    <property type="match status" value="1"/>
</dbReference>